<sequence>MFLRTLFGMLLVSTSAPSLAAEVSGSKDLHHLTLRMLHDANPVFSPRVSVQEGRTAILTLEEKHGRRYTLVLDVAQTSAFVGEAAADLQWSLWQGEQFSGTLLQEGALTISPITVQAGARSGRPLGLYKQGLDAGPTDVQVLDYSRETPLLEADDALKACAIATTVASVRNSGCCGAKCQDGSGQSLKCCGASSCCACGTCCHVP</sequence>
<gene>
    <name evidence="2" type="ORF">JJW18_10330</name>
    <name evidence="3" type="ORF">JJW19_12520</name>
</gene>
<dbReference type="EMBL" id="JAFFTA010000017">
    <property type="protein sequence ID" value="MBM9913870.1"/>
    <property type="molecule type" value="Genomic_DNA"/>
</dbReference>
<proteinExistence type="predicted"/>
<evidence type="ECO:0000256" key="1">
    <source>
        <dbReference type="SAM" id="SignalP"/>
    </source>
</evidence>
<evidence type="ECO:0000313" key="4">
    <source>
        <dbReference type="Proteomes" id="UP000749453"/>
    </source>
</evidence>
<evidence type="ECO:0000313" key="5">
    <source>
        <dbReference type="Proteomes" id="UP000784064"/>
    </source>
</evidence>
<reference evidence="4" key="1">
    <citation type="submission" date="2021-01" db="EMBL/GenBank/DDBJ databases">
        <title>Stenotrophomonas maltophilia.</title>
        <authorList>
            <person name="Yu Y."/>
        </authorList>
    </citation>
    <scope>NUCLEOTIDE SEQUENCE [LARGE SCALE GENOMIC DNA]</scope>
    <source>
        <strain evidence="4">As-6</strain>
    </source>
</reference>
<dbReference type="Proteomes" id="UP000784064">
    <property type="component" value="Unassembled WGS sequence"/>
</dbReference>
<accession>A0AAW4GI60</accession>
<name>A0AAW4GI60_9GAMM</name>
<evidence type="ECO:0000313" key="2">
    <source>
        <dbReference type="EMBL" id="MBM9913870.1"/>
    </source>
</evidence>
<dbReference type="Proteomes" id="UP000749453">
    <property type="component" value="Unassembled WGS sequence"/>
</dbReference>
<protein>
    <submittedName>
        <fullName evidence="2">Uncharacterized protein</fullName>
    </submittedName>
</protein>
<dbReference type="EMBL" id="JAFFTB010000021">
    <property type="protein sequence ID" value="MBM9938965.1"/>
    <property type="molecule type" value="Genomic_DNA"/>
</dbReference>
<feature type="chain" id="PRO_5043363549" evidence="1">
    <location>
        <begin position="21"/>
        <end position="205"/>
    </location>
</feature>
<keyword evidence="4" id="KW-1185">Reference proteome</keyword>
<feature type="signal peptide" evidence="1">
    <location>
        <begin position="1"/>
        <end position="20"/>
    </location>
</feature>
<evidence type="ECO:0000313" key="3">
    <source>
        <dbReference type="EMBL" id="MBM9938965.1"/>
    </source>
</evidence>
<comment type="caution">
    <text evidence="2">The sequence shown here is derived from an EMBL/GenBank/DDBJ whole genome shotgun (WGS) entry which is preliminary data.</text>
</comment>
<dbReference type="AlphaFoldDB" id="A0AAW4GI60"/>
<organism evidence="2 5">
    <name type="scientific">Stenotrophomonas lactitubi</name>
    <dbReference type="NCBI Taxonomy" id="2045214"/>
    <lineage>
        <taxon>Bacteria</taxon>
        <taxon>Pseudomonadati</taxon>
        <taxon>Pseudomonadota</taxon>
        <taxon>Gammaproteobacteria</taxon>
        <taxon>Lysobacterales</taxon>
        <taxon>Lysobacteraceae</taxon>
        <taxon>Stenotrophomonas</taxon>
    </lineage>
</organism>
<keyword evidence="1" id="KW-0732">Signal</keyword>
<dbReference type="RefSeq" id="WP_205404848.1">
    <property type="nucleotide sequence ID" value="NZ_JAFFTA010000017.1"/>
</dbReference>
<reference evidence="2" key="2">
    <citation type="submission" date="2021-01" db="EMBL/GenBank/DDBJ databases">
        <authorList>
            <person name="Yu Y."/>
        </authorList>
    </citation>
    <scope>NUCLEOTIDE SEQUENCE</scope>
    <source>
        <strain evidence="2">As-5</strain>
        <strain evidence="3">As-6</strain>
    </source>
</reference>